<evidence type="ECO:0000256" key="1">
    <source>
        <dbReference type="SAM" id="MobiDB-lite"/>
    </source>
</evidence>
<evidence type="ECO:0000313" key="2">
    <source>
        <dbReference type="EMBL" id="KAJ8657756.1"/>
    </source>
</evidence>
<feature type="region of interest" description="Disordered" evidence="1">
    <location>
        <begin position="51"/>
        <end position="156"/>
    </location>
</feature>
<feature type="compositionally biased region" description="Low complexity" evidence="1">
    <location>
        <begin position="109"/>
        <end position="124"/>
    </location>
</feature>
<feature type="compositionally biased region" description="Low complexity" evidence="1">
    <location>
        <begin position="88"/>
        <end position="98"/>
    </location>
</feature>
<dbReference type="EMBL" id="JARTCD010000029">
    <property type="protein sequence ID" value="KAJ8657756.1"/>
    <property type="molecule type" value="Genomic_DNA"/>
</dbReference>
<gene>
    <name evidence="2" type="ORF">O0I10_006571</name>
</gene>
<organism evidence="2 3">
    <name type="scientific">Lichtheimia ornata</name>
    <dbReference type="NCBI Taxonomy" id="688661"/>
    <lineage>
        <taxon>Eukaryota</taxon>
        <taxon>Fungi</taxon>
        <taxon>Fungi incertae sedis</taxon>
        <taxon>Mucoromycota</taxon>
        <taxon>Mucoromycotina</taxon>
        <taxon>Mucoromycetes</taxon>
        <taxon>Mucorales</taxon>
        <taxon>Lichtheimiaceae</taxon>
        <taxon>Lichtheimia</taxon>
    </lineage>
</organism>
<dbReference type="Proteomes" id="UP001234581">
    <property type="component" value="Unassembled WGS sequence"/>
</dbReference>
<accession>A0AAD7XYP6</accession>
<comment type="caution">
    <text evidence="2">The sequence shown here is derived from an EMBL/GenBank/DDBJ whole genome shotgun (WGS) entry which is preliminary data.</text>
</comment>
<keyword evidence="3" id="KW-1185">Reference proteome</keyword>
<evidence type="ECO:0000313" key="3">
    <source>
        <dbReference type="Proteomes" id="UP001234581"/>
    </source>
</evidence>
<feature type="compositionally biased region" description="Basic residues" evidence="1">
    <location>
        <begin position="139"/>
        <end position="148"/>
    </location>
</feature>
<sequence length="156" mass="17794">MAFQTTNDAAATKWSMPRATKRRICEEDDDDNNMIAYEGVKRLSCQHQRSVDMATSAPQQQKAPLPSITYATPDYRPPPRSDALWLQPAPSTTTTTMMMDEELTDEEALLTPLPSMQQQQQQQQPKYTSTTPTVNLMDHHHHHHHHQHSSFSQVQA</sequence>
<name>A0AAD7XYP6_9FUNG</name>
<reference evidence="2 3" key="1">
    <citation type="submission" date="2023-03" db="EMBL/GenBank/DDBJ databases">
        <title>Genome sequence of Lichtheimia ornata CBS 291.66.</title>
        <authorList>
            <person name="Mohabir J.T."/>
            <person name="Shea T.P."/>
            <person name="Kurbessoian T."/>
            <person name="Berby B."/>
            <person name="Fontaine J."/>
            <person name="Livny J."/>
            <person name="Gnirke A."/>
            <person name="Stajich J.E."/>
            <person name="Cuomo C.A."/>
        </authorList>
    </citation>
    <scope>NUCLEOTIDE SEQUENCE [LARGE SCALE GENOMIC DNA]</scope>
    <source>
        <strain evidence="2">CBS 291.66</strain>
    </source>
</reference>
<feature type="compositionally biased region" description="Polar residues" evidence="1">
    <location>
        <begin position="125"/>
        <end position="134"/>
    </location>
</feature>
<proteinExistence type="predicted"/>
<feature type="compositionally biased region" description="Acidic residues" evidence="1">
    <location>
        <begin position="99"/>
        <end position="108"/>
    </location>
</feature>
<dbReference type="RefSeq" id="XP_058342669.1">
    <property type="nucleotide sequence ID" value="XM_058486598.1"/>
</dbReference>
<protein>
    <submittedName>
        <fullName evidence="2">Uncharacterized protein</fullName>
    </submittedName>
</protein>
<dbReference type="GeneID" id="83213982"/>
<dbReference type="AlphaFoldDB" id="A0AAD7XYP6"/>